<proteinExistence type="inferred from homology"/>
<sequence>MATKQQRLCVNEADGEAGYARNSAIQSAAQNWMKPAIEEAVIGLLNLKSTDVPNSMVIADLGCSAGPNALALVSTAVDAVLHHRHAAQHDQGPLEVRVLLNDLPDNDFKDVAKRLVSFQQSTQSSGLLLTAGIVPGSFYKRLFPSNFLDLIVSSNSLHWISEVPKELRSNMIPLYDEDEGLRRARRPLVIQAYHEQFRKDFTLFLKLRAQELVPGGRMVVSMLGTRDYLCITPWDTIIIPLNDMASRGLISREMLDRFYVPMYGPSDTELREIIQDDGSFEINEMQVHQVDKTLVVPNTLARAMRAVFEPMIVQHFGLSSDSMDEFVRTLEQQLTPASPYHTYLVGDRVFVSASLTRRF</sequence>
<dbReference type="AlphaFoldDB" id="A0A2S3I0X5"/>
<dbReference type="EMBL" id="CM008051">
    <property type="protein sequence ID" value="PAN34038.1"/>
    <property type="molecule type" value="Genomic_DNA"/>
</dbReference>
<dbReference type="SUPFAM" id="SSF53335">
    <property type="entry name" value="S-adenosyl-L-methionine-dependent methyltransferases"/>
    <property type="match status" value="1"/>
</dbReference>
<keyword evidence="3" id="KW-0460">Magnesium</keyword>
<dbReference type="InterPro" id="IPR029063">
    <property type="entry name" value="SAM-dependent_MTases_sf"/>
</dbReference>
<keyword evidence="2" id="KW-0479">Metal-binding</keyword>
<evidence type="ECO:0000313" key="4">
    <source>
        <dbReference type="EMBL" id="PAN34038.1"/>
    </source>
</evidence>
<dbReference type="InterPro" id="IPR005299">
    <property type="entry name" value="MeTrfase_7"/>
</dbReference>
<gene>
    <name evidence="4" type="ORF">PAHAL_6G065800</name>
</gene>
<dbReference type="Gramene" id="PAN34038">
    <property type="protein sequence ID" value="PAN34038"/>
    <property type="gene ID" value="PAHAL_6G065800"/>
</dbReference>
<dbReference type="GO" id="GO:0046872">
    <property type="term" value="F:metal ion binding"/>
    <property type="evidence" value="ECO:0007669"/>
    <property type="project" value="UniProtKB-KW"/>
</dbReference>
<organism evidence="4">
    <name type="scientific">Panicum hallii</name>
    <dbReference type="NCBI Taxonomy" id="206008"/>
    <lineage>
        <taxon>Eukaryota</taxon>
        <taxon>Viridiplantae</taxon>
        <taxon>Streptophyta</taxon>
        <taxon>Embryophyta</taxon>
        <taxon>Tracheophyta</taxon>
        <taxon>Spermatophyta</taxon>
        <taxon>Magnoliopsida</taxon>
        <taxon>Liliopsida</taxon>
        <taxon>Poales</taxon>
        <taxon>Poaceae</taxon>
        <taxon>PACMAD clade</taxon>
        <taxon>Panicoideae</taxon>
        <taxon>Panicodae</taxon>
        <taxon>Paniceae</taxon>
        <taxon>Panicinae</taxon>
        <taxon>Panicum</taxon>
        <taxon>Panicum sect. Panicum</taxon>
    </lineage>
</organism>
<dbReference type="PANTHER" id="PTHR31009">
    <property type="entry name" value="S-ADENOSYL-L-METHIONINE:CARBOXYL METHYLTRANSFERASE FAMILY PROTEIN"/>
    <property type="match status" value="1"/>
</dbReference>
<dbReference type="GO" id="GO:0008168">
    <property type="term" value="F:methyltransferase activity"/>
    <property type="evidence" value="ECO:0007669"/>
    <property type="project" value="InterPro"/>
</dbReference>
<evidence type="ECO:0000256" key="3">
    <source>
        <dbReference type="ARBA" id="ARBA00022842"/>
    </source>
</evidence>
<evidence type="ECO:0000256" key="1">
    <source>
        <dbReference type="ARBA" id="ARBA00008908"/>
    </source>
</evidence>
<protein>
    <recommendedName>
        <fullName evidence="5">Jasmonate O-methyltransferase</fullName>
    </recommendedName>
</protein>
<dbReference type="Gene3D" id="1.10.1200.270">
    <property type="entry name" value="Methyltransferase, alpha-helical capping domain"/>
    <property type="match status" value="1"/>
</dbReference>
<name>A0A2S3I0X5_9POAL</name>
<dbReference type="InterPro" id="IPR042086">
    <property type="entry name" value="MeTrfase_capping"/>
</dbReference>
<evidence type="ECO:0000256" key="2">
    <source>
        <dbReference type="ARBA" id="ARBA00022723"/>
    </source>
</evidence>
<reference evidence="4" key="1">
    <citation type="submission" date="2018-04" db="EMBL/GenBank/DDBJ databases">
        <title>WGS assembly of Panicum hallii.</title>
        <authorList>
            <person name="Lovell J."/>
            <person name="Jenkins J."/>
            <person name="Lowry D."/>
            <person name="Mamidi S."/>
            <person name="Sreedasyam A."/>
            <person name="Weng X."/>
            <person name="Barry K."/>
            <person name="Bonette J."/>
            <person name="Campitelli B."/>
            <person name="Daum C."/>
            <person name="Gordon S."/>
            <person name="Gould B."/>
            <person name="Lipzen A."/>
            <person name="Macqueen A."/>
            <person name="Palacio-Mejia J."/>
            <person name="Plott C."/>
            <person name="Shakirov E."/>
            <person name="Shu S."/>
            <person name="Yoshinaga Y."/>
            <person name="Zane M."/>
            <person name="Rokhsar D."/>
            <person name="Grimwood J."/>
            <person name="Schmutz J."/>
            <person name="Juenger T."/>
        </authorList>
    </citation>
    <scope>NUCLEOTIDE SEQUENCE [LARGE SCALE GENOMIC DNA]</scope>
    <source>
        <strain evidence="4">FIL2</strain>
    </source>
</reference>
<evidence type="ECO:0008006" key="5">
    <source>
        <dbReference type="Google" id="ProtNLM"/>
    </source>
</evidence>
<dbReference type="Proteomes" id="UP000243499">
    <property type="component" value="Chromosome 6"/>
</dbReference>
<dbReference type="Gene3D" id="3.40.50.150">
    <property type="entry name" value="Vaccinia Virus protein VP39"/>
    <property type="match status" value="1"/>
</dbReference>
<accession>A0A2S3I0X5</accession>
<comment type="similarity">
    <text evidence="1">Belongs to the methyltransferase superfamily. Type-7 methyltransferase family. SABATH subfamily.</text>
</comment>
<dbReference type="Pfam" id="PF03492">
    <property type="entry name" value="Methyltransf_7"/>
    <property type="match status" value="1"/>
</dbReference>